<dbReference type="InterPro" id="IPR036514">
    <property type="entry name" value="SGNH_hydro_sf"/>
</dbReference>
<name>A0ABY6Z4D2_9BACL</name>
<dbReference type="RefSeq" id="WP_268045121.1">
    <property type="nucleotide sequence ID" value="NZ_CP104064.1"/>
</dbReference>
<dbReference type="InterPro" id="IPR051532">
    <property type="entry name" value="Ester_Hydrolysis_Enzymes"/>
</dbReference>
<evidence type="ECO:0000313" key="3">
    <source>
        <dbReference type="Proteomes" id="UP001164803"/>
    </source>
</evidence>
<keyword evidence="3" id="KW-1185">Reference proteome</keyword>
<dbReference type="EMBL" id="CP104064">
    <property type="protein sequence ID" value="WAH37615.1"/>
    <property type="molecule type" value="Genomic_DNA"/>
</dbReference>
<dbReference type="InterPro" id="IPR013830">
    <property type="entry name" value="SGNH_hydro"/>
</dbReference>
<organism evidence="2 3">
    <name type="scientific">Alicyclobacillus dauci</name>
    <dbReference type="NCBI Taxonomy" id="1475485"/>
    <lineage>
        <taxon>Bacteria</taxon>
        <taxon>Bacillati</taxon>
        <taxon>Bacillota</taxon>
        <taxon>Bacilli</taxon>
        <taxon>Bacillales</taxon>
        <taxon>Alicyclobacillaceae</taxon>
        <taxon>Alicyclobacillus</taxon>
    </lineage>
</organism>
<sequence>MIFEDGTKLVMIGDSITDCGRARPIGEWSHEGLGNGYVSLVDGLLRSVCPDRTIRVVNMGTSGNTVLDLRDRWQADVINLTPSYLSIMIGVNDVWRHFDRPAFREIHIDPDTYYRTLSDLVSSTKPSVRQIFLLSPFYLEPNKEDLMRKMVDEYGQLMKRVAIDTGVVFVDVQAAFDQVLKHLYTSSLSADRVHPNLTGHLVIARAFLQAIGFNWL</sequence>
<proteinExistence type="predicted"/>
<evidence type="ECO:0000259" key="1">
    <source>
        <dbReference type="Pfam" id="PF13472"/>
    </source>
</evidence>
<dbReference type="CDD" id="cd01834">
    <property type="entry name" value="SGNH_hydrolase_like_2"/>
    <property type="match status" value="1"/>
</dbReference>
<keyword evidence="2" id="KW-0378">Hydrolase</keyword>
<dbReference type="PANTHER" id="PTHR30383">
    <property type="entry name" value="THIOESTERASE 1/PROTEASE 1/LYSOPHOSPHOLIPASE L1"/>
    <property type="match status" value="1"/>
</dbReference>
<dbReference type="Gene3D" id="3.40.50.1110">
    <property type="entry name" value="SGNH hydrolase"/>
    <property type="match status" value="1"/>
</dbReference>
<dbReference type="Proteomes" id="UP001164803">
    <property type="component" value="Chromosome"/>
</dbReference>
<dbReference type="Pfam" id="PF13472">
    <property type="entry name" value="Lipase_GDSL_2"/>
    <property type="match status" value="1"/>
</dbReference>
<dbReference type="PANTHER" id="PTHR30383:SF5">
    <property type="entry name" value="SGNH HYDROLASE-TYPE ESTERASE DOMAIN-CONTAINING PROTEIN"/>
    <property type="match status" value="1"/>
</dbReference>
<reference evidence="2" key="1">
    <citation type="submission" date="2022-08" db="EMBL/GenBank/DDBJ databases">
        <title>Alicyclobacillus dauci DSM2870, complete genome.</title>
        <authorList>
            <person name="Wang Q."/>
            <person name="Cai R."/>
            <person name="Wang Z."/>
        </authorList>
    </citation>
    <scope>NUCLEOTIDE SEQUENCE</scope>
    <source>
        <strain evidence="2">DSM 28700</strain>
    </source>
</reference>
<accession>A0ABY6Z4D2</accession>
<feature type="domain" description="SGNH hydrolase-type esterase" evidence="1">
    <location>
        <begin position="12"/>
        <end position="200"/>
    </location>
</feature>
<evidence type="ECO:0000313" key="2">
    <source>
        <dbReference type="EMBL" id="WAH37615.1"/>
    </source>
</evidence>
<protein>
    <submittedName>
        <fullName evidence="2">SGNH/GDSL hydrolase family protein</fullName>
    </submittedName>
</protein>
<dbReference type="GO" id="GO:0016787">
    <property type="term" value="F:hydrolase activity"/>
    <property type="evidence" value="ECO:0007669"/>
    <property type="project" value="UniProtKB-KW"/>
</dbReference>
<dbReference type="SUPFAM" id="SSF52266">
    <property type="entry name" value="SGNH hydrolase"/>
    <property type="match status" value="1"/>
</dbReference>
<gene>
    <name evidence="2" type="ORF">NZD86_03545</name>
</gene>